<evidence type="ECO:0000313" key="2">
    <source>
        <dbReference type="EnsemblMetazoa" id="GBRI023444-PA"/>
    </source>
</evidence>
<feature type="transmembrane region" description="Helical" evidence="1">
    <location>
        <begin position="45"/>
        <end position="62"/>
    </location>
</feature>
<reference evidence="2" key="2">
    <citation type="submission" date="2020-05" db="UniProtKB">
        <authorList>
            <consortium name="EnsemblMetazoa"/>
        </authorList>
    </citation>
    <scope>IDENTIFICATION</scope>
    <source>
        <strain evidence="2">IAEA</strain>
    </source>
</reference>
<dbReference type="AlphaFoldDB" id="A0A1A9WL08"/>
<keyword evidence="1" id="KW-1133">Transmembrane helix</keyword>
<accession>A0A1A9WL08</accession>
<organism evidence="2 3">
    <name type="scientific">Glossina brevipalpis</name>
    <dbReference type="NCBI Taxonomy" id="37001"/>
    <lineage>
        <taxon>Eukaryota</taxon>
        <taxon>Metazoa</taxon>
        <taxon>Ecdysozoa</taxon>
        <taxon>Arthropoda</taxon>
        <taxon>Hexapoda</taxon>
        <taxon>Insecta</taxon>
        <taxon>Pterygota</taxon>
        <taxon>Neoptera</taxon>
        <taxon>Endopterygota</taxon>
        <taxon>Diptera</taxon>
        <taxon>Brachycera</taxon>
        <taxon>Muscomorpha</taxon>
        <taxon>Hippoboscoidea</taxon>
        <taxon>Glossinidae</taxon>
        <taxon>Glossina</taxon>
    </lineage>
</organism>
<dbReference type="STRING" id="37001.A0A1A9WL08"/>
<dbReference type="VEuPathDB" id="VectorBase:GBRI023444"/>
<proteinExistence type="predicted"/>
<evidence type="ECO:0000313" key="3">
    <source>
        <dbReference type="Proteomes" id="UP000091820"/>
    </source>
</evidence>
<dbReference type="EnsemblMetazoa" id="GBRI023444-RA">
    <property type="protein sequence ID" value="GBRI023444-PA"/>
    <property type="gene ID" value="GBRI023444"/>
</dbReference>
<keyword evidence="1" id="KW-0472">Membrane</keyword>
<keyword evidence="1" id="KW-0812">Transmembrane</keyword>
<sequence>MPLGVIFEKSFRLCILAGCVPIKLQSNSPIMISSILENGFLGQDFLYFQTSLTSATLIIILLSNKNKLRFGYDNGSLNNLQYKPFADNSLVLQRDFINFIKKLRKKMNSENFKKNSLNSQK</sequence>
<name>A0A1A9WL08_9MUSC</name>
<reference evidence="3" key="1">
    <citation type="submission" date="2014-03" db="EMBL/GenBank/DDBJ databases">
        <authorList>
            <person name="Aksoy S."/>
            <person name="Warren W."/>
            <person name="Wilson R.K."/>
        </authorList>
    </citation>
    <scope>NUCLEOTIDE SEQUENCE [LARGE SCALE GENOMIC DNA]</scope>
    <source>
        <strain evidence="3">IAEA</strain>
    </source>
</reference>
<keyword evidence="3" id="KW-1185">Reference proteome</keyword>
<protein>
    <submittedName>
        <fullName evidence="2">Uncharacterized protein</fullName>
    </submittedName>
</protein>
<dbReference type="Proteomes" id="UP000091820">
    <property type="component" value="Unassembled WGS sequence"/>
</dbReference>
<evidence type="ECO:0000256" key="1">
    <source>
        <dbReference type="SAM" id="Phobius"/>
    </source>
</evidence>